<reference evidence="2 3" key="1">
    <citation type="submission" date="2024-05" db="EMBL/GenBank/DDBJ databases">
        <title>Roseateles sp. 2.12 16S ribosomal RNA gene Genome sequencing and assembly.</title>
        <authorList>
            <person name="Woo H."/>
        </authorList>
    </citation>
    <scope>NUCLEOTIDE SEQUENCE [LARGE SCALE GENOMIC DNA]</scope>
    <source>
        <strain evidence="2 3">2.12</strain>
    </source>
</reference>
<dbReference type="RefSeq" id="WP_347610451.1">
    <property type="nucleotide sequence ID" value="NZ_JBDPZC010000006.1"/>
</dbReference>
<evidence type="ECO:0000313" key="2">
    <source>
        <dbReference type="EMBL" id="MEO3713750.1"/>
    </source>
</evidence>
<sequence length="93" mass="10085">MSRFVHHGRTSTDSAPTPIKAQEAPAGQKSSTEGLALVIDLYHGHCDLAQIAVWYDVNPMLSIDDGWGAQHSGTSCWSSHIPDGLDRPERQCA</sequence>
<keyword evidence="3" id="KW-1185">Reference proteome</keyword>
<gene>
    <name evidence="2" type="ORF">ABDJ40_13380</name>
</gene>
<feature type="region of interest" description="Disordered" evidence="1">
    <location>
        <begin position="1"/>
        <end position="30"/>
    </location>
</feature>
<organism evidence="2 3">
    <name type="scientific">Roseateles flavus</name>
    <dbReference type="NCBI Taxonomy" id="3149041"/>
    <lineage>
        <taxon>Bacteria</taxon>
        <taxon>Pseudomonadati</taxon>
        <taxon>Pseudomonadota</taxon>
        <taxon>Betaproteobacteria</taxon>
        <taxon>Burkholderiales</taxon>
        <taxon>Sphaerotilaceae</taxon>
        <taxon>Roseateles</taxon>
    </lineage>
</organism>
<dbReference type="Proteomes" id="UP001462640">
    <property type="component" value="Unassembled WGS sequence"/>
</dbReference>
<evidence type="ECO:0000256" key="1">
    <source>
        <dbReference type="SAM" id="MobiDB-lite"/>
    </source>
</evidence>
<protein>
    <submittedName>
        <fullName evidence="2">Uncharacterized protein</fullName>
    </submittedName>
</protein>
<dbReference type="EMBL" id="JBDPZC010000006">
    <property type="protein sequence ID" value="MEO3713750.1"/>
    <property type="molecule type" value="Genomic_DNA"/>
</dbReference>
<comment type="caution">
    <text evidence="2">The sequence shown here is derived from an EMBL/GenBank/DDBJ whole genome shotgun (WGS) entry which is preliminary data.</text>
</comment>
<evidence type="ECO:0000313" key="3">
    <source>
        <dbReference type="Proteomes" id="UP001462640"/>
    </source>
</evidence>
<proteinExistence type="predicted"/>
<accession>A0ABV0GFC8</accession>
<name>A0ABV0GFC8_9BURK</name>